<dbReference type="Proteomes" id="UP000293952">
    <property type="component" value="Unassembled WGS sequence"/>
</dbReference>
<comment type="caution">
    <text evidence="2">The sequence shown here is derived from an EMBL/GenBank/DDBJ whole genome shotgun (WGS) entry which is preliminary data.</text>
</comment>
<name>A0A4Q4KN10_9FLAO</name>
<dbReference type="EMBL" id="SETE01000003">
    <property type="protein sequence ID" value="RYM34167.1"/>
    <property type="molecule type" value="Genomic_DNA"/>
</dbReference>
<dbReference type="AlphaFoldDB" id="A0A4Q4KN10"/>
<protein>
    <recommendedName>
        <fullName evidence="1">DUF7793 domain-containing protein</fullName>
    </recommendedName>
</protein>
<dbReference type="InterPro" id="IPR056695">
    <property type="entry name" value="DUF7793"/>
</dbReference>
<dbReference type="OrthoDB" id="1469693at2"/>
<feature type="domain" description="DUF7793" evidence="1">
    <location>
        <begin position="17"/>
        <end position="128"/>
    </location>
</feature>
<organism evidence="2 3">
    <name type="scientific">Brumimicrobium glaciale</name>
    <dbReference type="NCBI Taxonomy" id="200475"/>
    <lineage>
        <taxon>Bacteria</taxon>
        <taxon>Pseudomonadati</taxon>
        <taxon>Bacteroidota</taxon>
        <taxon>Flavobacteriia</taxon>
        <taxon>Flavobacteriales</taxon>
        <taxon>Crocinitomicaceae</taxon>
        <taxon>Brumimicrobium</taxon>
    </lineage>
</organism>
<evidence type="ECO:0000313" key="2">
    <source>
        <dbReference type="EMBL" id="RYM34167.1"/>
    </source>
</evidence>
<dbReference type="RefSeq" id="WP_130093608.1">
    <property type="nucleotide sequence ID" value="NZ_SETE01000003.1"/>
</dbReference>
<sequence>MKIVVKKELGFANIIIYDNDVFHIHILDRTPITLDQAQQIEALRFSLTKLPLGLTLSTSNDDFVLPTQETIKYIQSDKRSLTIRANAYVVKSFSHRLAMKAATKINKKSYSCGYFESNDKAIAWLMSLKT</sequence>
<dbReference type="Pfam" id="PF25056">
    <property type="entry name" value="DUF7793"/>
    <property type="match status" value="1"/>
</dbReference>
<proteinExistence type="predicted"/>
<gene>
    <name evidence="2" type="ORF">ERX46_09420</name>
</gene>
<reference evidence="2 3" key="1">
    <citation type="submission" date="2019-02" db="EMBL/GenBank/DDBJ databases">
        <title>Genome sequence of the sea-ice species Brumimicrobium glaciale.</title>
        <authorList>
            <person name="Bowman J.P."/>
        </authorList>
    </citation>
    <scope>NUCLEOTIDE SEQUENCE [LARGE SCALE GENOMIC DNA]</scope>
    <source>
        <strain evidence="2 3">IC156</strain>
    </source>
</reference>
<accession>A0A4Q4KN10</accession>
<evidence type="ECO:0000313" key="3">
    <source>
        <dbReference type="Proteomes" id="UP000293952"/>
    </source>
</evidence>
<evidence type="ECO:0000259" key="1">
    <source>
        <dbReference type="Pfam" id="PF25056"/>
    </source>
</evidence>
<keyword evidence="3" id="KW-1185">Reference proteome</keyword>